<dbReference type="GO" id="GO:0036503">
    <property type="term" value="P:ERAD pathway"/>
    <property type="evidence" value="ECO:0007669"/>
    <property type="project" value="TreeGrafter"/>
</dbReference>
<dbReference type="PROSITE" id="PS50181">
    <property type="entry name" value="FBOX"/>
    <property type="match status" value="1"/>
</dbReference>
<feature type="domain" description="FBA" evidence="5">
    <location>
        <begin position="358"/>
        <end position="541"/>
    </location>
</feature>
<dbReference type="GO" id="GO:0005737">
    <property type="term" value="C:cytoplasm"/>
    <property type="evidence" value="ECO:0007669"/>
    <property type="project" value="UniProtKB-ARBA"/>
</dbReference>
<accession>A0AB34GMS6</accession>
<keyword evidence="7" id="KW-1185">Reference proteome</keyword>
<feature type="compositionally biased region" description="Acidic residues" evidence="3">
    <location>
        <begin position="260"/>
        <end position="271"/>
    </location>
</feature>
<dbReference type="SUPFAM" id="SSF49785">
    <property type="entry name" value="Galactose-binding domain-like"/>
    <property type="match status" value="1"/>
</dbReference>
<dbReference type="AlphaFoldDB" id="A0AB34GMS6"/>
<dbReference type="InterPro" id="IPR008979">
    <property type="entry name" value="Galactose-bd-like_sf"/>
</dbReference>
<dbReference type="Gene3D" id="2.60.120.260">
    <property type="entry name" value="Galactose-binding domain-like"/>
    <property type="match status" value="1"/>
</dbReference>
<evidence type="ECO:0000259" key="4">
    <source>
        <dbReference type="PROSITE" id="PS50181"/>
    </source>
</evidence>
<name>A0AB34GMS6_ESCRO</name>
<dbReference type="InterPro" id="IPR039752">
    <property type="entry name" value="F-box_only"/>
</dbReference>
<gene>
    <name evidence="6" type="ORF">J1605_000787</name>
</gene>
<dbReference type="PANTHER" id="PTHR12125:SF11">
    <property type="entry name" value="F-BOX ONLY PROTEIN 2"/>
    <property type="match status" value="1"/>
</dbReference>
<comment type="pathway">
    <text evidence="1">Protein modification; protein ubiquitination.</text>
</comment>
<dbReference type="Pfam" id="PF04300">
    <property type="entry name" value="FBA"/>
    <property type="match status" value="1"/>
</dbReference>
<keyword evidence="2" id="KW-0833">Ubl conjugation pathway</keyword>
<proteinExistence type="predicted"/>
<dbReference type="InterPro" id="IPR001810">
    <property type="entry name" value="F-box_dom"/>
</dbReference>
<feature type="compositionally biased region" description="Acidic residues" evidence="3">
    <location>
        <begin position="280"/>
        <end position="289"/>
    </location>
</feature>
<dbReference type="PROSITE" id="PS51114">
    <property type="entry name" value="FBA"/>
    <property type="match status" value="1"/>
</dbReference>
<feature type="region of interest" description="Disordered" evidence="3">
    <location>
        <begin position="43"/>
        <end position="181"/>
    </location>
</feature>
<dbReference type="FunFam" id="2.60.120.260:FF:000012">
    <property type="entry name" value="F-box only protein 2"/>
    <property type="match status" value="1"/>
</dbReference>
<dbReference type="InterPro" id="IPR007397">
    <property type="entry name" value="F-box-assoc_dom"/>
</dbReference>
<dbReference type="EMBL" id="JAIQCJ010002152">
    <property type="protein sequence ID" value="KAJ8780744.1"/>
    <property type="molecule type" value="Genomic_DNA"/>
</dbReference>
<dbReference type="GO" id="GO:0061630">
    <property type="term" value="F:ubiquitin protein ligase activity"/>
    <property type="evidence" value="ECO:0007669"/>
    <property type="project" value="TreeGrafter"/>
</dbReference>
<evidence type="ECO:0000313" key="7">
    <source>
        <dbReference type="Proteomes" id="UP001159641"/>
    </source>
</evidence>
<feature type="compositionally biased region" description="Pro residues" evidence="3">
    <location>
        <begin position="108"/>
        <end position="119"/>
    </location>
</feature>
<evidence type="ECO:0000313" key="6">
    <source>
        <dbReference type="EMBL" id="KAJ8780744.1"/>
    </source>
</evidence>
<evidence type="ECO:0000256" key="1">
    <source>
        <dbReference type="ARBA" id="ARBA00004906"/>
    </source>
</evidence>
<sequence length="541" mass="59636">MGSGLSYTPTPIPVAGLQPRVSPRAFDFPSLLVAFKCFPKSRLGPLRIDGDPSSGSCSRRLSRPRRATPPPGPCPRRASLGALLLGPEPPSPPARPPHPASLPRRSPRPLPPVTCPLPPLREQRLDSPPPPPPPPPPRDSDSPQRSGSSSSRDRALQRWTETVTQAGHQMPGTGDEAGKLRPLRPLFRLGADLWPRAPGPPPQGPRLWSRKLRPPLRTVRAWLGADAFHIAVVGRGGGSLGGVSAAPRPPAESVGQPEEASPEDQQEEAGAEEASGGEERPEDEGEEEAAYLDELPEPLLLRVLAELPAAQLVQACRLVCLRWKELVDGSPLWLLKCQQEGLVPEGGPEDERDHWQQFYFLSKRRRNLLHNPCGEEDLEGWCDVEHGGDGWRVEELPGDCGVEFIHNESVKKYFASSFEWCRKAQVIDLQAEGYWEELLDTTQPAIMVKDWYSGRRDAGCLYELTVKLLSEHEDVLAEFNSGQVAVPQDSDDGGWIEISHTFTDYGPGVRFVRFEHGGQDCVYWKGWFGARVTNSSVWVEP</sequence>
<feature type="compositionally biased region" description="Low complexity" evidence="3">
    <location>
        <begin position="75"/>
        <end position="86"/>
    </location>
</feature>
<dbReference type="PANTHER" id="PTHR12125">
    <property type="entry name" value="F-BOX ONLY PROTEIN 6-LIKE PROTEIN"/>
    <property type="match status" value="1"/>
</dbReference>
<reference evidence="6 7" key="1">
    <citation type="submission" date="2022-11" db="EMBL/GenBank/DDBJ databases">
        <title>Whole genome sequence of Eschrichtius robustus ER-17-0199.</title>
        <authorList>
            <person name="Bruniche-Olsen A."/>
            <person name="Black A.N."/>
            <person name="Fields C.J."/>
            <person name="Walden K."/>
            <person name="Dewoody J.A."/>
        </authorList>
    </citation>
    <scope>NUCLEOTIDE SEQUENCE [LARGE SCALE GENOMIC DNA]</scope>
    <source>
        <strain evidence="6">ER-17-0199</strain>
        <tissue evidence="6">Blubber</tissue>
    </source>
</reference>
<dbReference type="FunFam" id="1.20.1280.50:FF:000002">
    <property type="entry name" value="F-box only protein 44"/>
    <property type="match status" value="1"/>
</dbReference>
<dbReference type="SMART" id="SM01198">
    <property type="entry name" value="FBA"/>
    <property type="match status" value="1"/>
</dbReference>
<organism evidence="6 7">
    <name type="scientific">Eschrichtius robustus</name>
    <name type="common">California gray whale</name>
    <name type="synonym">Eschrichtius gibbosus</name>
    <dbReference type="NCBI Taxonomy" id="9764"/>
    <lineage>
        <taxon>Eukaryota</taxon>
        <taxon>Metazoa</taxon>
        <taxon>Chordata</taxon>
        <taxon>Craniata</taxon>
        <taxon>Vertebrata</taxon>
        <taxon>Euteleostomi</taxon>
        <taxon>Mammalia</taxon>
        <taxon>Eutheria</taxon>
        <taxon>Laurasiatheria</taxon>
        <taxon>Artiodactyla</taxon>
        <taxon>Whippomorpha</taxon>
        <taxon>Cetacea</taxon>
        <taxon>Mysticeti</taxon>
        <taxon>Eschrichtiidae</taxon>
        <taxon>Eschrichtius</taxon>
    </lineage>
</organism>
<dbReference type="GO" id="GO:0019005">
    <property type="term" value="C:SCF ubiquitin ligase complex"/>
    <property type="evidence" value="ECO:0007669"/>
    <property type="project" value="TreeGrafter"/>
</dbReference>
<dbReference type="GO" id="GO:0006516">
    <property type="term" value="P:glycoprotein catabolic process"/>
    <property type="evidence" value="ECO:0007669"/>
    <property type="project" value="TreeGrafter"/>
</dbReference>
<comment type="caution">
    <text evidence="6">The sequence shown here is derived from an EMBL/GenBank/DDBJ whole genome shotgun (WGS) entry which is preliminary data.</text>
</comment>
<evidence type="ECO:0000256" key="3">
    <source>
        <dbReference type="SAM" id="MobiDB-lite"/>
    </source>
</evidence>
<evidence type="ECO:0008006" key="8">
    <source>
        <dbReference type="Google" id="ProtNLM"/>
    </source>
</evidence>
<protein>
    <recommendedName>
        <fullName evidence="8">F-box only protein 2</fullName>
    </recommendedName>
</protein>
<feature type="domain" description="F-box" evidence="4">
    <location>
        <begin position="289"/>
        <end position="336"/>
    </location>
</feature>
<feature type="region of interest" description="Disordered" evidence="3">
    <location>
        <begin position="240"/>
        <end position="289"/>
    </location>
</feature>
<dbReference type="InterPro" id="IPR036047">
    <property type="entry name" value="F-box-like_dom_sf"/>
</dbReference>
<dbReference type="GO" id="GO:0031146">
    <property type="term" value="P:SCF-dependent proteasomal ubiquitin-dependent protein catabolic process"/>
    <property type="evidence" value="ECO:0007669"/>
    <property type="project" value="TreeGrafter"/>
</dbReference>
<dbReference type="Proteomes" id="UP001159641">
    <property type="component" value="Unassembled WGS sequence"/>
</dbReference>
<dbReference type="Gene3D" id="1.20.1280.50">
    <property type="match status" value="1"/>
</dbReference>
<dbReference type="SUPFAM" id="SSF81383">
    <property type="entry name" value="F-box domain"/>
    <property type="match status" value="1"/>
</dbReference>
<evidence type="ECO:0000259" key="5">
    <source>
        <dbReference type="PROSITE" id="PS51114"/>
    </source>
</evidence>
<feature type="compositionally biased region" description="Pro residues" evidence="3">
    <location>
        <begin position="127"/>
        <end position="137"/>
    </location>
</feature>
<feature type="compositionally biased region" description="Pro residues" evidence="3">
    <location>
        <begin position="87"/>
        <end position="100"/>
    </location>
</feature>
<dbReference type="Pfam" id="PF12937">
    <property type="entry name" value="F-box-like"/>
    <property type="match status" value="1"/>
</dbReference>
<evidence type="ECO:0000256" key="2">
    <source>
        <dbReference type="ARBA" id="ARBA00022786"/>
    </source>
</evidence>